<feature type="binding site" evidence="3">
    <location>
        <position position="87"/>
    </location>
    <ligand>
        <name>Cu cation</name>
        <dbReference type="ChEBI" id="CHEBI:23378"/>
    </ligand>
</feature>
<dbReference type="PANTHER" id="PTHR12151">
    <property type="entry name" value="ELECTRON TRANSPORT PROTIN SCO1/SENC FAMILY MEMBER"/>
    <property type="match status" value="1"/>
</dbReference>
<feature type="disulfide bond" description="Redox-active" evidence="4">
    <location>
        <begin position="83"/>
        <end position="87"/>
    </location>
</feature>
<evidence type="ECO:0000256" key="4">
    <source>
        <dbReference type="PIRSR" id="PIRSR603782-2"/>
    </source>
</evidence>
<dbReference type="Proteomes" id="UP000268908">
    <property type="component" value="Unassembled WGS sequence"/>
</dbReference>
<dbReference type="SUPFAM" id="SSF52833">
    <property type="entry name" value="Thioredoxin-like"/>
    <property type="match status" value="1"/>
</dbReference>
<gene>
    <name evidence="6" type="ORF">DFR35_0518</name>
</gene>
<feature type="binding site" evidence="3">
    <location>
        <position position="172"/>
    </location>
    <ligand>
        <name>Cu cation</name>
        <dbReference type="ChEBI" id="CHEBI:23378"/>
    </ligand>
</feature>
<dbReference type="PROSITE" id="PS51257">
    <property type="entry name" value="PROKAR_LIPOPROTEIN"/>
    <property type="match status" value="1"/>
</dbReference>
<comment type="similarity">
    <text evidence="1">Belongs to the SCO1/2 family.</text>
</comment>
<dbReference type="InterPro" id="IPR013766">
    <property type="entry name" value="Thioredoxin_domain"/>
</dbReference>
<evidence type="ECO:0000313" key="6">
    <source>
        <dbReference type="EMBL" id="RLJ67964.1"/>
    </source>
</evidence>
<reference evidence="6 7" key="1">
    <citation type="submission" date="2018-10" db="EMBL/GenBank/DDBJ databases">
        <title>Genomic Encyclopedia of Type Strains, Phase IV (KMG-IV): sequencing the most valuable type-strain genomes for metagenomic binning, comparative biology and taxonomic classification.</title>
        <authorList>
            <person name="Goeker M."/>
        </authorList>
    </citation>
    <scope>NUCLEOTIDE SEQUENCE [LARGE SCALE GENOMIC DNA]</scope>
    <source>
        <strain evidence="6 7">DSM 26916</strain>
    </source>
</reference>
<dbReference type="EMBL" id="RCCI01000004">
    <property type="protein sequence ID" value="RLJ67964.1"/>
    <property type="molecule type" value="Genomic_DNA"/>
</dbReference>
<sequence length="209" mass="22129">MIATRSNYSSARGFALAGRLLFVLAALAVTGCGGGGPAFRATDISGTTEWGRDFALPDAKGQLRRLADFRGKAVVLFFGYTQCPDVCPTTLSSMAEVVKILGSDGAKLQVVFVTLDPERDTPALIAEYMAQFNPGFLGLRGDRAATEAAAKEFKVFYTKQAAGTSGGYTLDHTAGSYVFDPHGRLRLYVRHGAPAADIAADLKLLLAGK</sequence>
<comment type="caution">
    <text evidence="6">The sequence shown here is derived from an EMBL/GenBank/DDBJ whole genome shotgun (WGS) entry which is preliminary data.</text>
</comment>
<accession>A0A497XJC2</accession>
<evidence type="ECO:0000256" key="1">
    <source>
        <dbReference type="ARBA" id="ARBA00010996"/>
    </source>
</evidence>
<dbReference type="Pfam" id="PF02630">
    <property type="entry name" value="SCO1-SenC"/>
    <property type="match status" value="1"/>
</dbReference>
<keyword evidence="2 3" id="KW-0186">Copper</keyword>
<dbReference type="PROSITE" id="PS51352">
    <property type="entry name" value="THIOREDOXIN_2"/>
    <property type="match status" value="1"/>
</dbReference>
<dbReference type="CDD" id="cd02968">
    <property type="entry name" value="SCO"/>
    <property type="match status" value="1"/>
</dbReference>
<dbReference type="PANTHER" id="PTHR12151:SF25">
    <property type="entry name" value="LINALOOL DEHYDRATASE_ISOMERASE DOMAIN-CONTAINING PROTEIN"/>
    <property type="match status" value="1"/>
</dbReference>
<dbReference type="OrthoDB" id="9790194at2"/>
<dbReference type="InterPro" id="IPR036249">
    <property type="entry name" value="Thioredoxin-like_sf"/>
</dbReference>
<name>A0A497XJC2_9PROT</name>
<keyword evidence="4" id="KW-1015">Disulfide bond</keyword>
<evidence type="ECO:0000259" key="5">
    <source>
        <dbReference type="PROSITE" id="PS51352"/>
    </source>
</evidence>
<feature type="binding site" evidence="3">
    <location>
        <position position="83"/>
    </location>
    <ligand>
        <name>Cu cation</name>
        <dbReference type="ChEBI" id="CHEBI:23378"/>
    </ligand>
</feature>
<organism evidence="6 7">
    <name type="scientific">Sulfurisoma sediminicola</name>
    <dbReference type="NCBI Taxonomy" id="1381557"/>
    <lineage>
        <taxon>Bacteria</taxon>
        <taxon>Pseudomonadati</taxon>
        <taxon>Pseudomonadota</taxon>
        <taxon>Betaproteobacteria</taxon>
        <taxon>Nitrosomonadales</taxon>
        <taxon>Sterolibacteriaceae</taxon>
        <taxon>Sulfurisoma</taxon>
    </lineage>
</organism>
<proteinExistence type="inferred from homology"/>
<keyword evidence="7" id="KW-1185">Reference proteome</keyword>
<evidence type="ECO:0000313" key="7">
    <source>
        <dbReference type="Proteomes" id="UP000268908"/>
    </source>
</evidence>
<dbReference type="GO" id="GO:0046872">
    <property type="term" value="F:metal ion binding"/>
    <property type="evidence" value="ECO:0007669"/>
    <property type="project" value="UniProtKB-KW"/>
</dbReference>
<feature type="domain" description="Thioredoxin" evidence="5">
    <location>
        <begin position="30"/>
        <end position="207"/>
    </location>
</feature>
<evidence type="ECO:0000256" key="3">
    <source>
        <dbReference type="PIRSR" id="PIRSR603782-1"/>
    </source>
</evidence>
<dbReference type="FunFam" id="3.40.30.10:FF:000013">
    <property type="entry name" value="Blast:Protein SCO1 homolog, mitochondrial"/>
    <property type="match status" value="1"/>
</dbReference>
<dbReference type="AlphaFoldDB" id="A0A497XJC2"/>
<dbReference type="InterPro" id="IPR003782">
    <property type="entry name" value="SCO1/SenC"/>
</dbReference>
<evidence type="ECO:0000256" key="2">
    <source>
        <dbReference type="ARBA" id="ARBA00023008"/>
    </source>
</evidence>
<keyword evidence="3" id="KW-0479">Metal-binding</keyword>
<dbReference type="Gene3D" id="3.40.30.10">
    <property type="entry name" value="Glutaredoxin"/>
    <property type="match status" value="1"/>
</dbReference>
<protein>
    <submittedName>
        <fullName evidence="6">Protein SCO1/2</fullName>
    </submittedName>
</protein>
<dbReference type="RefSeq" id="WP_121239906.1">
    <property type="nucleotide sequence ID" value="NZ_BHVV01000001.1"/>
</dbReference>